<evidence type="ECO:0000313" key="3">
    <source>
        <dbReference type="Proteomes" id="UP001151760"/>
    </source>
</evidence>
<accession>A0ABQ5ICE9</accession>
<dbReference type="Pfam" id="PF13966">
    <property type="entry name" value="zf-RVT"/>
    <property type="match status" value="1"/>
</dbReference>
<keyword evidence="2" id="KW-0808">Transferase</keyword>
<dbReference type="InterPro" id="IPR026960">
    <property type="entry name" value="RVT-Znf"/>
</dbReference>
<reference evidence="2" key="1">
    <citation type="journal article" date="2022" name="Int. J. Mol. Sci.">
        <title>Draft Genome of Tanacetum Coccineum: Genomic Comparison of Closely Related Tanacetum-Family Plants.</title>
        <authorList>
            <person name="Yamashiro T."/>
            <person name="Shiraishi A."/>
            <person name="Nakayama K."/>
            <person name="Satake H."/>
        </authorList>
    </citation>
    <scope>NUCLEOTIDE SEQUENCE</scope>
</reference>
<comment type="caution">
    <text evidence="2">The sequence shown here is derived from an EMBL/GenBank/DDBJ whole genome shotgun (WGS) entry which is preliminary data.</text>
</comment>
<dbReference type="Proteomes" id="UP001151760">
    <property type="component" value="Unassembled WGS sequence"/>
</dbReference>
<gene>
    <name evidence="2" type="ORF">Tco_1092883</name>
</gene>
<keyword evidence="2" id="KW-0695">RNA-directed DNA polymerase</keyword>
<dbReference type="GO" id="GO:0003964">
    <property type="term" value="F:RNA-directed DNA polymerase activity"/>
    <property type="evidence" value="ECO:0007669"/>
    <property type="project" value="UniProtKB-KW"/>
</dbReference>
<organism evidence="2 3">
    <name type="scientific">Tanacetum coccineum</name>
    <dbReference type="NCBI Taxonomy" id="301880"/>
    <lineage>
        <taxon>Eukaryota</taxon>
        <taxon>Viridiplantae</taxon>
        <taxon>Streptophyta</taxon>
        <taxon>Embryophyta</taxon>
        <taxon>Tracheophyta</taxon>
        <taxon>Spermatophyta</taxon>
        <taxon>Magnoliopsida</taxon>
        <taxon>eudicotyledons</taxon>
        <taxon>Gunneridae</taxon>
        <taxon>Pentapetalae</taxon>
        <taxon>asterids</taxon>
        <taxon>campanulids</taxon>
        <taxon>Asterales</taxon>
        <taxon>Asteraceae</taxon>
        <taxon>Asteroideae</taxon>
        <taxon>Anthemideae</taxon>
        <taxon>Anthemidinae</taxon>
        <taxon>Tanacetum</taxon>
    </lineage>
</organism>
<keyword evidence="2" id="KW-0548">Nucleotidyltransferase</keyword>
<feature type="domain" description="Reverse transcriptase zinc-binding" evidence="1">
    <location>
        <begin position="231"/>
        <end position="294"/>
    </location>
</feature>
<protein>
    <submittedName>
        <fullName evidence="2">RNA-directed DNA polymerase, eukaryota</fullName>
    </submittedName>
</protein>
<reference evidence="2" key="2">
    <citation type="submission" date="2022-01" db="EMBL/GenBank/DDBJ databases">
        <authorList>
            <person name="Yamashiro T."/>
            <person name="Shiraishi A."/>
            <person name="Satake H."/>
            <person name="Nakayama K."/>
        </authorList>
    </citation>
    <scope>NUCLEOTIDE SEQUENCE</scope>
</reference>
<keyword evidence="3" id="KW-1185">Reference proteome</keyword>
<evidence type="ECO:0000313" key="2">
    <source>
        <dbReference type="EMBL" id="GJT97365.1"/>
    </source>
</evidence>
<evidence type="ECO:0000259" key="1">
    <source>
        <dbReference type="Pfam" id="PF13966"/>
    </source>
</evidence>
<dbReference type="EMBL" id="BQNB010020572">
    <property type="protein sequence ID" value="GJT97365.1"/>
    <property type="molecule type" value="Genomic_DNA"/>
</dbReference>
<name>A0ABQ5ICE9_9ASTR</name>
<sequence length="330" mass="38879">MGMYRSKEDELAKLSSSFFVTNFPDKFSAKELWTDDVYLLRHVQDVSQDDELSNEVHLMKMEDCVITPIVEGRVREKEDALGYLILVFSKLDWRLLIIMGVFNEVRKQDERHSRFNKPPDYRLHIDLDFPNKLSLKQQMVLEIEVTREEIKKAGLGIEIDVVEVVLYFFNHGQFPKAREDYGGITPFDSKVRWRLVSLERWICDLSGDGEFRVKEVRNFIDDLFLPSHPEVTRWVKCIPKKINIFVWRARRDCLPTRQNLIRRGVVLESDVCPLCEDSVEESQHVFFQCSIAQCVIYRICRWWDLGWAADLGVVYRIGKRGFSLSIRLHL</sequence>
<proteinExistence type="predicted"/>